<evidence type="ECO:0000313" key="5">
    <source>
        <dbReference type="Proteomes" id="UP001145145"/>
    </source>
</evidence>
<dbReference type="InterPro" id="IPR010982">
    <property type="entry name" value="Lambda_DNA-bd_dom_sf"/>
</dbReference>
<dbReference type="EMBL" id="BSBO01000007">
    <property type="protein sequence ID" value="GLG03782.1"/>
    <property type="molecule type" value="Genomic_DNA"/>
</dbReference>
<name>A0A9W6C6U6_9FIRM</name>
<dbReference type="CDD" id="cd00093">
    <property type="entry name" value="HTH_XRE"/>
    <property type="match status" value="1"/>
</dbReference>
<dbReference type="SMART" id="SM00530">
    <property type="entry name" value="HTH_XRE"/>
    <property type="match status" value="1"/>
</dbReference>
<proteinExistence type="predicted"/>
<dbReference type="GO" id="GO:0003677">
    <property type="term" value="F:DNA binding"/>
    <property type="evidence" value="ECO:0007669"/>
    <property type="project" value="UniProtKB-KW"/>
</dbReference>
<feature type="transmembrane region" description="Helical" evidence="2">
    <location>
        <begin position="103"/>
        <end position="123"/>
    </location>
</feature>
<evidence type="ECO:0000259" key="3">
    <source>
        <dbReference type="PROSITE" id="PS50943"/>
    </source>
</evidence>
<keyword evidence="5" id="KW-1185">Reference proteome</keyword>
<keyword evidence="2" id="KW-1133">Transmembrane helix</keyword>
<keyword evidence="2" id="KW-0812">Transmembrane</keyword>
<feature type="transmembrane region" description="Helical" evidence="2">
    <location>
        <begin position="135"/>
        <end position="156"/>
    </location>
</feature>
<feature type="domain" description="HTH cro/C1-type" evidence="3">
    <location>
        <begin position="7"/>
        <end position="61"/>
    </location>
</feature>
<dbReference type="Proteomes" id="UP001145145">
    <property type="component" value="Unassembled WGS sequence"/>
</dbReference>
<protein>
    <submittedName>
        <fullName evidence="4">Transcriptional regulator</fullName>
    </submittedName>
</protein>
<accession>A0A9W6C6U6</accession>
<feature type="transmembrane region" description="Helical" evidence="2">
    <location>
        <begin position="225"/>
        <end position="251"/>
    </location>
</feature>
<reference evidence="4 5" key="1">
    <citation type="journal article" date="2023" name="Int. J. Syst. Evol. Microbiol.">
        <title>Sellimonas catena sp. nov., isolated from human faeces.</title>
        <authorList>
            <person name="Hisatomi A."/>
            <person name="Ohkuma M."/>
            <person name="Sakamoto M."/>
        </authorList>
    </citation>
    <scope>NUCLEOTIDE SEQUENCE [LARGE SCALE GENOMIC DNA]</scope>
    <source>
        <strain evidence="4 5">12EGH17</strain>
    </source>
</reference>
<gene>
    <name evidence="4" type="ORF">Selli1_09560</name>
</gene>
<dbReference type="InterPro" id="IPR001387">
    <property type="entry name" value="Cro/C1-type_HTH"/>
</dbReference>
<feature type="transmembrane region" description="Helical" evidence="2">
    <location>
        <begin position="303"/>
        <end position="323"/>
    </location>
</feature>
<feature type="transmembrane region" description="Helical" evidence="2">
    <location>
        <begin position="194"/>
        <end position="213"/>
    </location>
</feature>
<dbReference type="PROSITE" id="PS50943">
    <property type="entry name" value="HTH_CROC1"/>
    <property type="match status" value="1"/>
</dbReference>
<comment type="caution">
    <text evidence="4">The sequence shown here is derived from an EMBL/GenBank/DDBJ whole genome shotgun (WGS) entry which is preliminary data.</text>
</comment>
<feature type="transmembrane region" description="Helical" evidence="2">
    <location>
        <begin position="272"/>
        <end position="291"/>
    </location>
</feature>
<evidence type="ECO:0000313" key="4">
    <source>
        <dbReference type="EMBL" id="GLG03782.1"/>
    </source>
</evidence>
<organism evidence="4 5">
    <name type="scientific">Sellimonas catena</name>
    <dbReference type="NCBI Taxonomy" id="2994035"/>
    <lineage>
        <taxon>Bacteria</taxon>
        <taxon>Bacillati</taxon>
        <taxon>Bacillota</taxon>
        <taxon>Clostridia</taxon>
        <taxon>Lachnospirales</taxon>
        <taxon>Lachnospiraceae</taxon>
        <taxon>Sellimonas</taxon>
    </lineage>
</organism>
<dbReference type="RefSeq" id="WP_281872413.1">
    <property type="nucleotide sequence ID" value="NZ_BSBO01000007.1"/>
</dbReference>
<dbReference type="AlphaFoldDB" id="A0A9W6C6U6"/>
<sequence>MIFADKLVRLRKKAGWSQEELAEQMNVSRQSVSKWEGAQSVPDLEKMIRLSKLFGVTTDYLLKDEIEEAGAILTDMEETSVRNVSMEEANAFLSVKAETSKTIAGATFLCILSPVCLLLLGAASENASLNVSENTAGGIGMIVMLVMVAIAVAIFIHSGSKTAPYEYLEKEVFETEYGVTGMVKERRDHFKSDYVRSNMIGACLCVTALIPLFDGVVINEDNDLLMALMLCISFVIAGIGVVFFITVGIIWESFKKLLQEGDYTRTKKEHRSFQSVITTVYWLVATAIYLSFSLPTESWKEGWIVWVIAAVLFPAVIAIANAIENNRRK</sequence>
<evidence type="ECO:0000256" key="2">
    <source>
        <dbReference type="SAM" id="Phobius"/>
    </source>
</evidence>
<dbReference type="PANTHER" id="PTHR46558:SF4">
    <property type="entry name" value="DNA-BIDING PHAGE PROTEIN"/>
    <property type="match status" value="1"/>
</dbReference>
<dbReference type="Gene3D" id="1.10.260.40">
    <property type="entry name" value="lambda repressor-like DNA-binding domains"/>
    <property type="match status" value="1"/>
</dbReference>
<keyword evidence="2" id="KW-0472">Membrane</keyword>
<dbReference type="Pfam" id="PF01381">
    <property type="entry name" value="HTH_3"/>
    <property type="match status" value="1"/>
</dbReference>
<evidence type="ECO:0000256" key="1">
    <source>
        <dbReference type="ARBA" id="ARBA00023125"/>
    </source>
</evidence>
<keyword evidence="1" id="KW-0238">DNA-binding</keyword>
<dbReference type="PANTHER" id="PTHR46558">
    <property type="entry name" value="TRACRIPTIONAL REGULATORY PROTEIN-RELATED-RELATED"/>
    <property type="match status" value="1"/>
</dbReference>
<dbReference type="SUPFAM" id="SSF47413">
    <property type="entry name" value="lambda repressor-like DNA-binding domains"/>
    <property type="match status" value="1"/>
</dbReference>